<evidence type="ECO:0000256" key="13">
    <source>
        <dbReference type="SAM" id="MobiDB-lite"/>
    </source>
</evidence>
<evidence type="ECO:0000313" key="16">
    <source>
        <dbReference type="EMBL" id="JAT84340.1"/>
    </source>
</evidence>
<feature type="binding site" evidence="12">
    <location>
        <position position="53"/>
    </location>
    <ligand>
        <name>Zn(2+)</name>
        <dbReference type="ChEBI" id="CHEBI:29105"/>
    </ligand>
</feature>
<name>A0A1E1WBG0_PECGO</name>
<evidence type="ECO:0000256" key="3">
    <source>
        <dbReference type="ARBA" id="ARBA00022723"/>
    </source>
</evidence>
<feature type="binding site" evidence="12">
    <location>
        <position position="50"/>
    </location>
    <ligand>
        <name>Zn(2+)</name>
        <dbReference type="ChEBI" id="CHEBI:29105"/>
    </ligand>
</feature>
<dbReference type="InterPro" id="IPR012934">
    <property type="entry name" value="Znf_AD"/>
</dbReference>
<evidence type="ECO:0000259" key="14">
    <source>
        <dbReference type="PROSITE" id="PS50157"/>
    </source>
</evidence>
<keyword evidence="4" id="KW-0677">Repeat</keyword>
<dbReference type="GO" id="GO:0003677">
    <property type="term" value="F:DNA binding"/>
    <property type="evidence" value="ECO:0007669"/>
    <property type="project" value="UniProtKB-KW"/>
</dbReference>
<feature type="binding site" evidence="12">
    <location>
        <position position="6"/>
    </location>
    <ligand>
        <name>Zn(2+)</name>
        <dbReference type="ChEBI" id="CHEBI:29105"/>
    </ligand>
</feature>
<evidence type="ECO:0000256" key="4">
    <source>
        <dbReference type="ARBA" id="ARBA00022737"/>
    </source>
</evidence>
<reference evidence="16" key="1">
    <citation type="submission" date="2015-09" db="EMBL/GenBank/DDBJ databases">
        <title>De novo assembly of Pectinophora gossypiella (Pink Bollworm) gut transcriptome.</title>
        <authorList>
            <person name="Tassone E.E."/>
        </authorList>
    </citation>
    <scope>NUCLEOTIDE SEQUENCE</scope>
</reference>
<organism evidence="16">
    <name type="scientific">Pectinophora gossypiella</name>
    <name type="common">Cotton pink bollworm</name>
    <name type="synonym">Depressaria gossypiella</name>
    <dbReference type="NCBI Taxonomy" id="13191"/>
    <lineage>
        <taxon>Eukaryota</taxon>
        <taxon>Metazoa</taxon>
        <taxon>Ecdysozoa</taxon>
        <taxon>Arthropoda</taxon>
        <taxon>Hexapoda</taxon>
        <taxon>Insecta</taxon>
        <taxon>Pterygota</taxon>
        <taxon>Neoptera</taxon>
        <taxon>Endopterygota</taxon>
        <taxon>Lepidoptera</taxon>
        <taxon>Glossata</taxon>
        <taxon>Ditrysia</taxon>
        <taxon>Gelechioidea</taxon>
        <taxon>Gelechiidae</taxon>
        <taxon>Apatetrinae</taxon>
        <taxon>Pectinophora</taxon>
    </lineage>
</organism>
<dbReference type="FunFam" id="3.30.160.60:FF:000446">
    <property type="entry name" value="Zinc finger protein"/>
    <property type="match status" value="1"/>
</dbReference>
<dbReference type="GO" id="GO:0008270">
    <property type="term" value="F:zinc ion binding"/>
    <property type="evidence" value="ECO:0007669"/>
    <property type="project" value="UniProtKB-UniRule"/>
</dbReference>
<keyword evidence="6 12" id="KW-0862">Zinc</keyword>
<dbReference type="InterPro" id="IPR013087">
    <property type="entry name" value="Znf_C2H2_type"/>
</dbReference>
<dbReference type="SMART" id="SM00868">
    <property type="entry name" value="zf-AD"/>
    <property type="match status" value="2"/>
</dbReference>
<dbReference type="Pfam" id="PF00096">
    <property type="entry name" value="zf-C2H2"/>
    <property type="match status" value="4"/>
</dbReference>
<dbReference type="OrthoDB" id="9411774at2759"/>
<dbReference type="GO" id="GO:0005634">
    <property type="term" value="C:nucleus"/>
    <property type="evidence" value="ECO:0007669"/>
    <property type="project" value="UniProtKB-SubCell"/>
</dbReference>
<evidence type="ECO:0000259" key="15">
    <source>
        <dbReference type="PROSITE" id="PS51915"/>
    </source>
</evidence>
<dbReference type="FunFam" id="3.30.160.60:FF:001465">
    <property type="entry name" value="Zinc finger protein 560"/>
    <property type="match status" value="2"/>
</dbReference>
<gene>
    <name evidence="16" type="ORF">g.8350</name>
</gene>
<evidence type="ECO:0000256" key="11">
    <source>
        <dbReference type="PROSITE-ProRule" id="PRU00042"/>
    </source>
</evidence>
<dbReference type="SUPFAM" id="SSF57667">
    <property type="entry name" value="beta-beta-alpha zinc fingers"/>
    <property type="match status" value="3"/>
</dbReference>
<feature type="region of interest" description="Disordered" evidence="13">
    <location>
        <begin position="311"/>
        <end position="345"/>
    </location>
</feature>
<keyword evidence="10" id="KW-0539">Nucleus</keyword>
<evidence type="ECO:0000256" key="9">
    <source>
        <dbReference type="ARBA" id="ARBA00023163"/>
    </source>
</evidence>
<keyword evidence="3 12" id="KW-0479">Metal-binding</keyword>
<comment type="similarity">
    <text evidence="2">Belongs to the krueppel C2H2-type zinc-finger protein family.</text>
</comment>
<keyword evidence="5 11" id="KW-0863">Zinc-finger</keyword>
<dbReference type="PROSITE" id="PS51915">
    <property type="entry name" value="ZAD"/>
    <property type="match status" value="1"/>
</dbReference>
<dbReference type="Pfam" id="PF07776">
    <property type="entry name" value="zf-AD"/>
    <property type="match status" value="1"/>
</dbReference>
<dbReference type="PANTHER" id="PTHR23235:SF142">
    <property type="entry name" value="ZINC FINGER PROTEIN 384"/>
    <property type="match status" value="1"/>
</dbReference>
<sequence>MSKDKCRICLKKGMMLYIFEESYSVTLASKIMSLANIQIHINDGLPSTICRKCERKLDCCIEFVQQCETSDKKLKALLLPQDTKTKDEIKIEDTLCVLPKNENSEHNFIEEESKHSTTSENVSVLKDFPTSSEDRTEIKVRTHRKTEKQQCFTCGKIMSSRFRLKTHLRIHSGERPFLCPHCSKTFTLAQNLKIHLRIHTGEKPLKCTECEATFAHSSGLSAHMRKHTGHTPYCCTLCPRSFRTFGHLQYHVRRHTGEKNFECDACGRMFITRSQLKQHVVSHSGEKPHVCSECGLRLSRASHLRRHTQLVHNLHRPEQKEPTRTNSPSKDQAKADISDAQPSES</sequence>
<feature type="domain" description="C2H2-type" evidence="14">
    <location>
        <begin position="233"/>
        <end position="260"/>
    </location>
</feature>
<feature type="binding site" evidence="12">
    <location>
        <position position="9"/>
    </location>
    <ligand>
        <name>Zn(2+)</name>
        <dbReference type="ChEBI" id="CHEBI:29105"/>
    </ligand>
</feature>
<dbReference type="FunFam" id="3.30.160.60:FF:001480">
    <property type="entry name" value="Si:cabz01071911.3"/>
    <property type="match status" value="1"/>
</dbReference>
<dbReference type="Gene3D" id="3.40.1800.20">
    <property type="match status" value="1"/>
</dbReference>
<evidence type="ECO:0000256" key="5">
    <source>
        <dbReference type="ARBA" id="ARBA00022771"/>
    </source>
</evidence>
<dbReference type="GO" id="GO:0000122">
    <property type="term" value="P:negative regulation of transcription by RNA polymerase II"/>
    <property type="evidence" value="ECO:0007669"/>
    <property type="project" value="UniProtKB-ARBA"/>
</dbReference>
<dbReference type="PROSITE" id="PS50157">
    <property type="entry name" value="ZINC_FINGER_C2H2_2"/>
    <property type="match status" value="6"/>
</dbReference>
<evidence type="ECO:0000256" key="8">
    <source>
        <dbReference type="ARBA" id="ARBA00023125"/>
    </source>
</evidence>
<dbReference type="InterPro" id="IPR036236">
    <property type="entry name" value="Znf_C2H2_sf"/>
</dbReference>
<dbReference type="Gene3D" id="3.30.160.60">
    <property type="entry name" value="Classic Zinc Finger"/>
    <property type="match status" value="6"/>
</dbReference>
<dbReference type="SUPFAM" id="SSF57716">
    <property type="entry name" value="Glucocorticoid receptor-like (DNA-binding domain)"/>
    <property type="match status" value="1"/>
</dbReference>
<dbReference type="AlphaFoldDB" id="A0A1E1WBG0"/>
<comment type="subcellular location">
    <subcellularLocation>
        <location evidence="1">Nucleus</location>
    </subcellularLocation>
</comment>
<keyword evidence="8" id="KW-0238">DNA-binding</keyword>
<feature type="domain" description="C2H2-type" evidence="14">
    <location>
        <begin position="261"/>
        <end position="288"/>
    </location>
</feature>
<keyword evidence="7" id="KW-0805">Transcription regulation</keyword>
<evidence type="ECO:0008006" key="17">
    <source>
        <dbReference type="Google" id="ProtNLM"/>
    </source>
</evidence>
<evidence type="ECO:0000256" key="10">
    <source>
        <dbReference type="ARBA" id="ARBA00023242"/>
    </source>
</evidence>
<keyword evidence="9" id="KW-0804">Transcription</keyword>
<dbReference type="SMART" id="SM00355">
    <property type="entry name" value="ZnF_C2H2"/>
    <property type="match status" value="6"/>
</dbReference>
<proteinExistence type="inferred from homology"/>
<evidence type="ECO:0000256" key="12">
    <source>
        <dbReference type="PROSITE-ProRule" id="PRU01263"/>
    </source>
</evidence>
<dbReference type="PROSITE" id="PS00028">
    <property type="entry name" value="ZINC_FINGER_C2H2_1"/>
    <property type="match status" value="6"/>
</dbReference>
<evidence type="ECO:0000256" key="6">
    <source>
        <dbReference type="ARBA" id="ARBA00022833"/>
    </source>
</evidence>
<protein>
    <recommendedName>
        <fullName evidence="17">Protein krueppel</fullName>
    </recommendedName>
</protein>
<feature type="domain" description="ZAD" evidence="15">
    <location>
        <begin position="4"/>
        <end position="77"/>
    </location>
</feature>
<evidence type="ECO:0000256" key="7">
    <source>
        <dbReference type="ARBA" id="ARBA00023015"/>
    </source>
</evidence>
<feature type="domain" description="C2H2-type" evidence="14">
    <location>
        <begin position="289"/>
        <end position="317"/>
    </location>
</feature>
<dbReference type="EMBL" id="GDQN01006714">
    <property type="protein sequence ID" value="JAT84340.1"/>
    <property type="molecule type" value="Transcribed_RNA"/>
</dbReference>
<accession>A0A1E1WBG0</accession>
<evidence type="ECO:0000256" key="2">
    <source>
        <dbReference type="ARBA" id="ARBA00006991"/>
    </source>
</evidence>
<feature type="domain" description="C2H2-type" evidence="14">
    <location>
        <begin position="149"/>
        <end position="176"/>
    </location>
</feature>
<feature type="domain" description="C2H2-type" evidence="14">
    <location>
        <begin position="177"/>
        <end position="204"/>
    </location>
</feature>
<dbReference type="PANTHER" id="PTHR23235">
    <property type="entry name" value="KRUEPPEL-LIKE TRANSCRIPTION FACTOR"/>
    <property type="match status" value="1"/>
</dbReference>
<feature type="domain" description="C2H2-type" evidence="14">
    <location>
        <begin position="205"/>
        <end position="232"/>
    </location>
</feature>
<evidence type="ECO:0000256" key="1">
    <source>
        <dbReference type="ARBA" id="ARBA00004123"/>
    </source>
</evidence>